<dbReference type="Pfam" id="PF01951">
    <property type="entry name" value="Archease"/>
    <property type="match status" value="1"/>
</dbReference>
<dbReference type="GO" id="GO:0072669">
    <property type="term" value="C:tRNA-splicing ligase complex"/>
    <property type="evidence" value="ECO:0007669"/>
    <property type="project" value="TreeGrafter"/>
</dbReference>
<dbReference type="GO" id="GO:0006388">
    <property type="term" value="P:tRNA splicing, via endonucleolytic cleavage and ligation"/>
    <property type="evidence" value="ECO:0007669"/>
    <property type="project" value="TreeGrafter"/>
</dbReference>
<dbReference type="EMBL" id="GIFC01012428">
    <property type="protein sequence ID" value="MXU94511.1"/>
    <property type="molecule type" value="Transcribed_RNA"/>
</dbReference>
<name>A0A6B0UYC3_IXORI</name>
<comment type="similarity">
    <text evidence="1">Belongs to the archease family.</text>
</comment>
<keyword evidence="2" id="KW-0819">tRNA processing</keyword>
<sequence>MSWDSESPEPVVRDDFTEEELSIPPIKYEYLDHTADVQLHGWGDDLAEAFEQAAVAMFGYMTEIDKVDIRMTQDIDAEADDMVGLLFHFLDELLFIFSAEPFFIGRKVKILEFDKEAFRIKARVYGEVFDLGKHPQGSEVKAITYSNMQVWDNPDQHEVFVIIDI</sequence>
<dbReference type="InterPro" id="IPR023572">
    <property type="entry name" value="Archease_dom"/>
</dbReference>
<protein>
    <recommendedName>
        <fullName evidence="5">Archease domain-containing protein</fullName>
    </recommendedName>
</protein>
<evidence type="ECO:0000259" key="5">
    <source>
        <dbReference type="Pfam" id="PF01951"/>
    </source>
</evidence>
<evidence type="ECO:0000256" key="1">
    <source>
        <dbReference type="ARBA" id="ARBA00007963"/>
    </source>
</evidence>
<keyword evidence="4" id="KW-0106">Calcium</keyword>
<dbReference type="Gene3D" id="3.55.10.10">
    <property type="entry name" value="Archease domain"/>
    <property type="match status" value="1"/>
</dbReference>
<accession>A0A6B0UYC3</accession>
<dbReference type="SUPFAM" id="SSF69819">
    <property type="entry name" value="MTH1598-like"/>
    <property type="match status" value="1"/>
</dbReference>
<organism evidence="6">
    <name type="scientific">Ixodes ricinus</name>
    <name type="common">Common tick</name>
    <name type="synonym">Acarus ricinus</name>
    <dbReference type="NCBI Taxonomy" id="34613"/>
    <lineage>
        <taxon>Eukaryota</taxon>
        <taxon>Metazoa</taxon>
        <taxon>Ecdysozoa</taxon>
        <taxon>Arthropoda</taxon>
        <taxon>Chelicerata</taxon>
        <taxon>Arachnida</taxon>
        <taxon>Acari</taxon>
        <taxon>Parasitiformes</taxon>
        <taxon>Ixodida</taxon>
        <taxon>Ixodoidea</taxon>
        <taxon>Ixodidae</taxon>
        <taxon>Ixodinae</taxon>
        <taxon>Ixodes</taxon>
    </lineage>
</organism>
<dbReference type="PANTHER" id="PTHR12682">
    <property type="entry name" value="ARCHEASE"/>
    <property type="match status" value="1"/>
</dbReference>
<dbReference type="AlphaFoldDB" id="A0A6B0UYC3"/>
<reference evidence="6" key="1">
    <citation type="submission" date="2019-12" db="EMBL/GenBank/DDBJ databases">
        <title>An insight into the sialome of adult female Ixodes ricinus ticks feeding for 6 days.</title>
        <authorList>
            <person name="Perner J."/>
            <person name="Ribeiro J.M.C."/>
        </authorList>
    </citation>
    <scope>NUCLEOTIDE SEQUENCE</scope>
    <source>
        <strain evidence="6">Semi-engorged</strain>
        <tissue evidence="6">Salivary glands</tissue>
    </source>
</reference>
<dbReference type="InterPro" id="IPR036820">
    <property type="entry name" value="Archease_dom_sf"/>
</dbReference>
<evidence type="ECO:0000313" key="6">
    <source>
        <dbReference type="EMBL" id="MXU94511.1"/>
    </source>
</evidence>
<dbReference type="GO" id="GO:0046872">
    <property type="term" value="F:metal ion binding"/>
    <property type="evidence" value="ECO:0007669"/>
    <property type="project" value="UniProtKB-KW"/>
</dbReference>
<dbReference type="FunFam" id="3.55.10.10:FF:000001">
    <property type="entry name" value="protein archease isoform X1"/>
    <property type="match status" value="1"/>
</dbReference>
<evidence type="ECO:0000256" key="2">
    <source>
        <dbReference type="ARBA" id="ARBA00022694"/>
    </source>
</evidence>
<keyword evidence="3" id="KW-0479">Metal-binding</keyword>
<evidence type="ECO:0000256" key="3">
    <source>
        <dbReference type="ARBA" id="ARBA00022723"/>
    </source>
</evidence>
<proteinExistence type="inferred from homology"/>
<dbReference type="PANTHER" id="PTHR12682:SF11">
    <property type="entry name" value="PROTEIN ARCHEASE"/>
    <property type="match status" value="1"/>
</dbReference>
<evidence type="ECO:0000256" key="4">
    <source>
        <dbReference type="ARBA" id="ARBA00022837"/>
    </source>
</evidence>
<feature type="domain" description="Archease" evidence="5">
    <location>
        <begin position="28"/>
        <end position="165"/>
    </location>
</feature>
<dbReference type="InterPro" id="IPR002804">
    <property type="entry name" value="Archease"/>
</dbReference>